<dbReference type="PRINTS" id="PR00328">
    <property type="entry name" value="SAR1GTPBP"/>
</dbReference>
<dbReference type="GO" id="GO:0003924">
    <property type="term" value="F:GTPase activity"/>
    <property type="evidence" value="ECO:0007669"/>
    <property type="project" value="InterPro"/>
</dbReference>
<dbReference type="Gene3D" id="3.40.50.300">
    <property type="entry name" value="P-loop containing nucleotide triphosphate hydrolases"/>
    <property type="match status" value="1"/>
</dbReference>
<dbReference type="InterPro" id="IPR006687">
    <property type="entry name" value="Small_GTPase_SAR1"/>
</dbReference>
<dbReference type="SUPFAM" id="SSF52540">
    <property type="entry name" value="P-loop containing nucleoside triphosphate hydrolases"/>
    <property type="match status" value="1"/>
</dbReference>
<keyword evidence="9" id="KW-0333">Golgi apparatus</keyword>
<evidence type="ECO:0000313" key="14">
    <source>
        <dbReference type="Proteomes" id="UP000325315"/>
    </source>
</evidence>
<feature type="binding site" evidence="11">
    <location>
        <position position="130"/>
    </location>
    <ligand>
        <name>GTP</name>
        <dbReference type="ChEBI" id="CHEBI:37565"/>
    </ligand>
</feature>
<evidence type="ECO:0000256" key="3">
    <source>
        <dbReference type="ARBA" id="ARBA00007507"/>
    </source>
</evidence>
<evidence type="ECO:0000256" key="4">
    <source>
        <dbReference type="ARBA" id="ARBA00022448"/>
    </source>
</evidence>
<evidence type="ECO:0000256" key="5">
    <source>
        <dbReference type="ARBA" id="ARBA00022741"/>
    </source>
</evidence>
<dbReference type="SMART" id="SM00178">
    <property type="entry name" value="SAR"/>
    <property type="match status" value="1"/>
</dbReference>
<dbReference type="Pfam" id="PF00025">
    <property type="entry name" value="Arf"/>
    <property type="match status" value="1"/>
</dbReference>
<organism evidence="13 14">
    <name type="scientific">Gossypium australe</name>
    <dbReference type="NCBI Taxonomy" id="47621"/>
    <lineage>
        <taxon>Eukaryota</taxon>
        <taxon>Viridiplantae</taxon>
        <taxon>Streptophyta</taxon>
        <taxon>Embryophyta</taxon>
        <taxon>Tracheophyta</taxon>
        <taxon>Spermatophyta</taxon>
        <taxon>Magnoliopsida</taxon>
        <taxon>eudicotyledons</taxon>
        <taxon>Gunneridae</taxon>
        <taxon>Pentapetalae</taxon>
        <taxon>rosids</taxon>
        <taxon>malvids</taxon>
        <taxon>Malvales</taxon>
        <taxon>Malvaceae</taxon>
        <taxon>Malvoideae</taxon>
        <taxon>Gossypium</taxon>
    </lineage>
</organism>
<dbReference type="AlphaFoldDB" id="A0A5B6UXS3"/>
<protein>
    <submittedName>
        <fullName evidence="13">GTP-binding protein SAR1B</fullName>
    </submittedName>
</protein>
<dbReference type="InterPro" id="IPR027417">
    <property type="entry name" value="P-loop_NTPase"/>
</dbReference>
<feature type="binding site" evidence="11">
    <location>
        <position position="86"/>
    </location>
    <ligand>
        <name>GTP</name>
        <dbReference type="ChEBI" id="CHEBI:37565"/>
    </ligand>
</feature>
<dbReference type="GO" id="GO:0006886">
    <property type="term" value="P:intracellular protein transport"/>
    <property type="evidence" value="ECO:0007669"/>
    <property type="project" value="InterPro"/>
</dbReference>
<keyword evidence="5 11" id="KW-0547">Nucleotide-binding</keyword>
<evidence type="ECO:0000256" key="10">
    <source>
        <dbReference type="ARBA" id="ARBA00023134"/>
    </source>
</evidence>
<name>A0A5B6UXS3_9ROSI</name>
<evidence type="ECO:0000313" key="13">
    <source>
        <dbReference type="EMBL" id="KAA3462433.1"/>
    </source>
</evidence>
<evidence type="ECO:0000256" key="12">
    <source>
        <dbReference type="PIRSR" id="PIRSR606689-1"/>
    </source>
</evidence>
<dbReference type="GO" id="GO:0005794">
    <property type="term" value="C:Golgi apparatus"/>
    <property type="evidence" value="ECO:0007669"/>
    <property type="project" value="UniProtKB-SubCell"/>
</dbReference>
<accession>A0A5B6UXS3</accession>
<dbReference type="OrthoDB" id="777898at2759"/>
<proteinExistence type="inferred from homology"/>
<evidence type="ECO:0000256" key="7">
    <source>
        <dbReference type="ARBA" id="ARBA00022892"/>
    </source>
</evidence>
<evidence type="ECO:0000256" key="6">
    <source>
        <dbReference type="ARBA" id="ARBA00022824"/>
    </source>
</evidence>
<keyword evidence="10 12" id="KW-0342">GTP-binding</keyword>
<feature type="binding site" evidence="12">
    <location>
        <begin position="83"/>
        <end position="86"/>
    </location>
    <ligand>
        <name>GTP</name>
        <dbReference type="ChEBI" id="CHEBI:37565"/>
    </ligand>
</feature>
<feature type="binding site" evidence="11">
    <location>
        <position position="84"/>
    </location>
    <ligand>
        <name>GTP</name>
        <dbReference type="ChEBI" id="CHEBI:37565"/>
    </ligand>
</feature>
<dbReference type="PROSITE" id="PS51422">
    <property type="entry name" value="SAR1"/>
    <property type="match status" value="1"/>
</dbReference>
<dbReference type="GO" id="GO:0016192">
    <property type="term" value="P:vesicle-mediated transport"/>
    <property type="evidence" value="ECO:0007669"/>
    <property type="project" value="UniProtKB-KW"/>
</dbReference>
<evidence type="ECO:0000256" key="8">
    <source>
        <dbReference type="ARBA" id="ARBA00022927"/>
    </source>
</evidence>
<sequence length="299" mass="33184">MSRPPSRGRFSLEAKNLYPHTAAECERPGIDEGEQVVLRMSCRRRTRGGAAHIGLGFAESKKELDALLSDEALANVPFLILGNKIDIPYAASEDELRYHLGLTNFNTGKGKVNLADSNVRPLEVFMCSIVRKIGYSDGFKWMGKLMPTSGYTGMSIAHKYPFKEMAKIIDARGNLKKVKLPVKAMEVMIEEPGHVISAMEELKRSRSVVTMRAEHELLMGKVYVLVPIGRVHCKVTDMDVAIMEAACNGKKRRKSGGAKISPYAAVVEEGYVQVRAPRGCRLGSYRRWTPVLESISEVI</sequence>
<evidence type="ECO:0000256" key="11">
    <source>
        <dbReference type="PIRSR" id="PIRSR606687-2"/>
    </source>
</evidence>
<keyword evidence="6" id="KW-0256">Endoplasmic reticulum</keyword>
<gene>
    <name evidence="13" type="primary">sar1</name>
    <name evidence="13" type="ORF">EPI10_028920</name>
</gene>
<comment type="caution">
    <text evidence="13">The sequence shown here is derived from an EMBL/GenBank/DDBJ whole genome shotgun (WGS) entry which is preliminary data.</text>
</comment>
<dbReference type="Pfam" id="PF14009">
    <property type="entry name" value="PADRE"/>
    <property type="match status" value="1"/>
</dbReference>
<dbReference type="Proteomes" id="UP000325315">
    <property type="component" value="Unassembled WGS sequence"/>
</dbReference>
<dbReference type="EMBL" id="SMMG02000009">
    <property type="protein sequence ID" value="KAA3462433.1"/>
    <property type="molecule type" value="Genomic_DNA"/>
</dbReference>
<dbReference type="InterPro" id="IPR025322">
    <property type="entry name" value="PADRE_dom"/>
</dbReference>
<feature type="binding site" evidence="11">
    <location>
        <position position="83"/>
    </location>
    <ligand>
        <name>GTP</name>
        <dbReference type="ChEBI" id="CHEBI:37565"/>
    </ligand>
</feature>
<feature type="binding site" evidence="11">
    <location>
        <position position="129"/>
    </location>
    <ligand>
        <name>GTP</name>
        <dbReference type="ChEBI" id="CHEBI:37565"/>
    </ligand>
</feature>
<dbReference type="GO" id="GO:0005525">
    <property type="term" value="F:GTP binding"/>
    <property type="evidence" value="ECO:0007669"/>
    <property type="project" value="UniProtKB-KW"/>
</dbReference>
<comment type="similarity">
    <text evidence="3">Belongs to the small GTPase superfamily. SAR1 family.</text>
</comment>
<keyword evidence="7" id="KW-0931">ER-Golgi transport</keyword>
<keyword evidence="4" id="KW-0813">Transport</keyword>
<reference evidence="14" key="1">
    <citation type="journal article" date="2019" name="Plant Biotechnol. J.">
        <title>Genome sequencing of the Australian wild diploid species Gossypium australe highlights disease resistance and delayed gland morphogenesis.</title>
        <authorList>
            <person name="Cai Y."/>
            <person name="Cai X."/>
            <person name="Wang Q."/>
            <person name="Wang P."/>
            <person name="Zhang Y."/>
            <person name="Cai C."/>
            <person name="Xu Y."/>
            <person name="Wang K."/>
            <person name="Zhou Z."/>
            <person name="Wang C."/>
            <person name="Geng S."/>
            <person name="Li B."/>
            <person name="Dong Q."/>
            <person name="Hou Y."/>
            <person name="Wang H."/>
            <person name="Ai P."/>
            <person name="Liu Z."/>
            <person name="Yi F."/>
            <person name="Sun M."/>
            <person name="An G."/>
            <person name="Cheng J."/>
            <person name="Zhang Y."/>
            <person name="Shi Q."/>
            <person name="Xie Y."/>
            <person name="Shi X."/>
            <person name="Chang Y."/>
            <person name="Huang F."/>
            <person name="Chen Y."/>
            <person name="Hong S."/>
            <person name="Mi L."/>
            <person name="Sun Q."/>
            <person name="Zhang L."/>
            <person name="Zhou B."/>
            <person name="Peng R."/>
            <person name="Zhang X."/>
            <person name="Liu F."/>
        </authorList>
    </citation>
    <scope>NUCLEOTIDE SEQUENCE [LARGE SCALE GENOMIC DNA]</scope>
    <source>
        <strain evidence="14">cv. PA1801</strain>
    </source>
</reference>
<dbReference type="InterPro" id="IPR006689">
    <property type="entry name" value="Small_GTPase_ARF/SAR"/>
</dbReference>
<comment type="subcellular location">
    <subcellularLocation>
        <location evidence="1">Endoplasmic reticulum</location>
    </subcellularLocation>
    <subcellularLocation>
        <location evidence="2">Golgi apparatus</location>
    </subcellularLocation>
</comment>
<dbReference type="GO" id="GO:0005783">
    <property type="term" value="C:endoplasmic reticulum"/>
    <property type="evidence" value="ECO:0007669"/>
    <property type="project" value="UniProtKB-SubCell"/>
</dbReference>
<keyword evidence="14" id="KW-1185">Reference proteome</keyword>
<keyword evidence="8" id="KW-0653">Protein transport</keyword>
<evidence type="ECO:0000256" key="2">
    <source>
        <dbReference type="ARBA" id="ARBA00004555"/>
    </source>
</evidence>
<evidence type="ECO:0000256" key="1">
    <source>
        <dbReference type="ARBA" id="ARBA00004240"/>
    </source>
</evidence>
<dbReference type="PANTHER" id="PTHR45684">
    <property type="entry name" value="RE74312P"/>
    <property type="match status" value="1"/>
</dbReference>
<evidence type="ECO:0000256" key="9">
    <source>
        <dbReference type="ARBA" id="ARBA00023034"/>
    </source>
</evidence>